<evidence type="ECO:0000256" key="1">
    <source>
        <dbReference type="SAM" id="MobiDB-lite"/>
    </source>
</evidence>
<feature type="region of interest" description="Disordered" evidence="1">
    <location>
        <begin position="58"/>
        <end position="83"/>
    </location>
</feature>
<dbReference type="AlphaFoldDB" id="A0A660SD86"/>
<evidence type="ECO:0000313" key="3">
    <source>
        <dbReference type="Proteomes" id="UP000271125"/>
    </source>
</evidence>
<evidence type="ECO:0000313" key="2">
    <source>
        <dbReference type="EMBL" id="RKX68744.1"/>
    </source>
</evidence>
<protein>
    <submittedName>
        <fullName evidence="2">Uncharacterized protein</fullName>
    </submittedName>
</protein>
<organism evidence="2 3">
    <name type="scientific">candidate division TA06 bacterium</name>
    <dbReference type="NCBI Taxonomy" id="2250710"/>
    <lineage>
        <taxon>Bacteria</taxon>
        <taxon>Bacteria division TA06</taxon>
    </lineage>
</organism>
<accession>A0A660SD86</accession>
<dbReference type="Proteomes" id="UP000271125">
    <property type="component" value="Unassembled WGS sequence"/>
</dbReference>
<sequence length="102" mass="11817">MKKIIIVILGFLFLPTLYLSNEVEPIPDLSFSLDLPVFEILIPESTILEYDSDATEDVFKPKKKKEDNPSKKGEEEQRIERRGHRIRIVVQKKGKKLIIPGR</sequence>
<gene>
    <name evidence="2" type="ORF">DRP43_05160</name>
</gene>
<reference evidence="2 3" key="1">
    <citation type="submission" date="2018-06" db="EMBL/GenBank/DDBJ databases">
        <title>Extensive metabolic versatility and redundancy in microbially diverse, dynamic hydrothermal sediments.</title>
        <authorList>
            <person name="Dombrowski N."/>
            <person name="Teske A."/>
            <person name="Baker B.J."/>
        </authorList>
    </citation>
    <scope>NUCLEOTIDE SEQUENCE [LARGE SCALE GENOMIC DNA]</scope>
    <source>
        <strain evidence="2">B10_G13</strain>
    </source>
</reference>
<dbReference type="EMBL" id="QNBD01000244">
    <property type="protein sequence ID" value="RKX68744.1"/>
    <property type="molecule type" value="Genomic_DNA"/>
</dbReference>
<proteinExistence type="predicted"/>
<name>A0A660SD86_UNCT6</name>
<comment type="caution">
    <text evidence="2">The sequence shown here is derived from an EMBL/GenBank/DDBJ whole genome shotgun (WGS) entry which is preliminary data.</text>
</comment>
<feature type="compositionally biased region" description="Basic and acidic residues" evidence="1">
    <location>
        <begin position="58"/>
        <end position="80"/>
    </location>
</feature>